<evidence type="ECO:0000259" key="2">
    <source>
        <dbReference type="Pfam" id="PF00582"/>
    </source>
</evidence>
<evidence type="ECO:0000256" key="1">
    <source>
        <dbReference type="ARBA" id="ARBA00008791"/>
    </source>
</evidence>
<dbReference type="EMBL" id="CP040899">
    <property type="protein sequence ID" value="QDB78882.1"/>
    <property type="molecule type" value="Genomic_DNA"/>
</dbReference>
<reference evidence="3 4" key="1">
    <citation type="submission" date="2019-05" db="EMBL/GenBank/DDBJ databases">
        <title>Georgenia *** sp. nov., and Georgenia *** sp. nov., isolated from the intestinal contents of plateau pika (Ochotona curzoniae) in the Qinghai-Tibet plateau of China.</title>
        <authorList>
            <person name="Tian Z."/>
        </authorList>
    </citation>
    <scope>NUCLEOTIDE SEQUENCE [LARGE SCALE GENOMIC DNA]</scope>
    <source>
        <strain evidence="3 4">Z294</strain>
    </source>
</reference>
<dbReference type="PANTHER" id="PTHR31964">
    <property type="entry name" value="ADENINE NUCLEOTIDE ALPHA HYDROLASES-LIKE SUPERFAMILY PROTEIN"/>
    <property type="match status" value="1"/>
</dbReference>
<evidence type="ECO:0000313" key="3">
    <source>
        <dbReference type="EMBL" id="QDB78882.1"/>
    </source>
</evidence>
<accession>A0ABX5VKA6</accession>
<comment type="similarity">
    <text evidence="1">Belongs to the universal stress protein A family.</text>
</comment>
<evidence type="ECO:0000313" key="4">
    <source>
        <dbReference type="Proteomes" id="UP000313948"/>
    </source>
</evidence>
<dbReference type="Gene3D" id="3.40.50.620">
    <property type="entry name" value="HUPs"/>
    <property type="match status" value="2"/>
</dbReference>
<organism evidence="3 4">
    <name type="scientific">Georgenia wutianyii</name>
    <dbReference type="NCBI Taxonomy" id="2585135"/>
    <lineage>
        <taxon>Bacteria</taxon>
        <taxon>Bacillati</taxon>
        <taxon>Actinomycetota</taxon>
        <taxon>Actinomycetes</taxon>
        <taxon>Micrococcales</taxon>
        <taxon>Bogoriellaceae</taxon>
        <taxon>Georgenia</taxon>
    </lineage>
</organism>
<dbReference type="PANTHER" id="PTHR31964:SF113">
    <property type="entry name" value="USPA DOMAIN-CONTAINING PROTEIN"/>
    <property type="match status" value="1"/>
</dbReference>
<dbReference type="InterPro" id="IPR014729">
    <property type="entry name" value="Rossmann-like_a/b/a_fold"/>
</dbReference>
<feature type="domain" description="UspA" evidence="2">
    <location>
        <begin position="28"/>
        <end position="160"/>
    </location>
</feature>
<name>A0ABX5VKA6_9MICO</name>
<gene>
    <name evidence="3" type="ORF">FE251_05470</name>
</gene>
<dbReference type="Pfam" id="PF00582">
    <property type="entry name" value="Usp"/>
    <property type="match status" value="2"/>
</dbReference>
<dbReference type="InterPro" id="IPR006015">
    <property type="entry name" value="Universal_stress_UspA"/>
</dbReference>
<dbReference type="InterPro" id="IPR006016">
    <property type="entry name" value="UspA"/>
</dbReference>
<feature type="domain" description="UspA" evidence="2">
    <location>
        <begin position="170"/>
        <end position="301"/>
    </location>
</feature>
<sequence>MGARARPARARACVRSAMVTEEPPTGSVVVGTDGSANAELAVDWAAREAARRSAGLHIVYAFPWVTHAHAWDFAPPPEVTETGERIVSAVVERVLESHPGLEVTRDVLVESPAEALVEASRRAVVVVVGSGGLGESDDALMGSVAQKVAAHAACAVVVVRDVPPGGDTAPVVVGMDPEEGAPEAMEYAFEEAARRGTDLVVVQASQDDHALLEDIPVLGDHYREVARLHAEHTAERLQTWRRRFPHVPAELRLVHERPVRALVHAAAEASIVVVGSRGRGGLAGLLLGSVSRGVANRAPVVAVVRTRHDAH</sequence>
<dbReference type="Proteomes" id="UP000313948">
    <property type="component" value="Chromosome"/>
</dbReference>
<dbReference type="SUPFAM" id="SSF52402">
    <property type="entry name" value="Adenine nucleotide alpha hydrolases-like"/>
    <property type="match status" value="2"/>
</dbReference>
<protein>
    <submittedName>
        <fullName evidence="3">Universal stress protein</fullName>
    </submittedName>
</protein>
<keyword evidence="4" id="KW-1185">Reference proteome</keyword>
<proteinExistence type="inferred from homology"/>
<dbReference type="PRINTS" id="PR01438">
    <property type="entry name" value="UNVRSLSTRESS"/>
</dbReference>